<dbReference type="SUPFAM" id="SSF53448">
    <property type="entry name" value="Nucleotide-diphospho-sugar transferases"/>
    <property type="match status" value="1"/>
</dbReference>
<dbReference type="Pfam" id="PF13641">
    <property type="entry name" value="Glyco_tranf_2_3"/>
    <property type="match status" value="1"/>
</dbReference>
<sequence>MIAELTGVSADEVLLKHGLIEETEFYRALATELRLPFLSAPRLSLDARYPESVLTGLAPLTNGSGFVMAPKGQTLARLLKGLRPAHALAITAPSLLSKAVFRTQSRMIAHRAAFELPYAAPTLSSFGGASIVQIAGATLIALVASFCGVAALDLATILLASILSPLFLCIIVLRLATSLLSNPLRAVAPQHHVSDAALPIYTIIVALYRERRIAPRLIAALKGLDYPAVKLDIKLVLEADDHDTQGALKALRLPGNIEIIVAPSGEPRTKPRALNVALPLARGHFTVVYDAEDIPDPAQLRLAVSTFARMPRDVACLQARLTIDNTDDSWLTRLFTIEYAALFDVFNPGLAEIGSPIPLGGTSNHFRTTILREIHGWDAWNVTEDADLGIRLARLGYCVADLPSSTLEEAPITPKAWMRQRTRWMKGFMQTSISHSRKPAEGWSQLGFWRFYAAVALTGGTALSALIYPFCTVLFVILWLSEKPLSTDATWNALWRTGSLTLFFSGMASLFIPALVALQRRRLWRLLPWVGLLPLYYVLVSIAAWQGLWELVTAPFQWNKTSHGHARSSRSGMLQKHHANVARTMSLKIAPP</sequence>
<feature type="transmembrane region" description="Helical" evidence="7">
    <location>
        <begin position="526"/>
        <end position="548"/>
    </location>
</feature>
<keyword evidence="5 7" id="KW-1133">Transmembrane helix</keyword>
<evidence type="ECO:0000256" key="7">
    <source>
        <dbReference type="SAM" id="Phobius"/>
    </source>
</evidence>
<evidence type="ECO:0000256" key="3">
    <source>
        <dbReference type="ARBA" id="ARBA00022679"/>
    </source>
</evidence>
<feature type="transmembrane region" description="Helical" evidence="7">
    <location>
        <begin position="131"/>
        <end position="151"/>
    </location>
</feature>
<keyword evidence="2" id="KW-0328">Glycosyltransferase</keyword>
<keyword evidence="3" id="KW-0808">Transferase</keyword>
<accession>A0A0H1RCX2</accession>
<dbReference type="EMBL" id="LCYG01000085">
    <property type="protein sequence ID" value="KLK90442.1"/>
    <property type="molecule type" value="Genomic_DNA"/>
</dbReference>
<evidence type="ECO:0000256" key="5">
    <source>
        <dbReference type="ARBA" id="ARBA00022989"/>
    </source>
</evidence>
<dbReference type="STRING" id="1225564.AA309_25835"/>
<keyword evidence="9" id="KW-1185">Reference proteome</keyword>
<dbReference type="Proteomes" id="UP000035489">
    <property type="component" value="Unassembled WGS sequence"/>
</dbReference>
<protein>
    <recommendedName>
        <fullName evidence="10">Glycosyl transferase</fullName>
    </recommendedName>
</protein>
<gene>
    <name evidence="8" type="ORF">AA309_25835</name>
</gene>
<evidence type="ECO:0000256" key="2">
    <source>
        <dbReference type="ARBA" id="ARBA00022676"/>
    </source>
</evidence>
<organism evidence="8 9">
    <name type="scientific">Microvirga vignae</name>
    <dbReference type="NCBI Taxonomy" id="1225564"/>
    <lineage>
        <taxon>Bacteria</taxon>
        <taxon>Pseudomonadati</taxon>
        <taxon>Pseudomonadota</taxon>
        <taxon>Alphaproteobacteria</taxon>
        <taxon>Hyphomicrobiales</taxon>
        <taxon>Methylobacteriaceae</taxon>
        <taxon>Microvirga</taxon>
    </lineage>
</organism>
<feature type="transmembrane region" description="Helical" evidence="7">
    <location>
        <begin position="451"/>
        <end position="480"/>
    </location>
</feature>
<dbReference type="PATRIC" id="fig|1225564.3.peg.6747"/>
<keyword evidence="6 7" id="KW-0472">Membrane</keyword>
<evidence type="ECO:0000256" key="6">
    <source>
        <dbReference type="ARBA" id="ARBA00023136"/>
    </source>
</evidence>
<dbReference type="InterPro" id="IPR050321">
    <property type="entry name" value="Glycosyltr_2/OpgH_subfam"/>
</dbReference>
<name>A0A0H1RCX2_9HYPH</name>
<evidence type="ECO:0000313" key="8">
    <source>
        <dbReference type="EMBL" id="KLK90442.1"/>
    </source>
</evidence>
<dbReference type="AlphaFoldDB" id="A0A0H1RCX2"/>
<reference evidence="8 9" key="1">
    <citation type="submission" date="2015-05" db="EMBL/GenBank/DDBJ databases">
        <title>Draft genome sequence of Microvirga vignae strain BR3299, a novel nitrogen fixing bacteria isolated from Brazil semi-aired region.</title>
        <authorList>
            <person name="Zilli J.E."/>
            <person name="Passos S.R."/>
            <person name="Leite J."/>
            <person name="Baldani J.I."/>
            <person name="Xavier G.R."/>
            <person name="Rumjaneck N.G."/>
            <person name="Simoes-Araujo J.L."/>
        </authorList>
    </citation>
    <scope>NUCLEOTIDE SEQUENCE [LARGE SCALE GENOMIC DNA]</scope>
    <source>
        <strain evidence="8 9">BR3299</strain>
    </source>
</reference>
<dbReference type="PANTHER" id="PTHR43867">
    <property type="entry name" value="CELLULOSE SYNTHASE CATALYTIC SUBUNIT A [UDP-FORMING]"/>
    <property type="match status" value="1"/>
</dbReference>
<dbReference type="GO" id="GO:0016020">
    <property type="term" value="C:membrane"/>
    <property type="evidence" value="ECO:0007669"/>
    <property type="project" value="UniProtKB-SubCell"/>
</dbReference>
<dbReference type="GO" id="GO:0016757">
    <property type="term" value="F:glycosyltransferase activity"/>
    <property type="evidence" value="ECO:0007669"/>
    <property type="project" value="UniProtKB-KW"/>
</dbReference>
<comment type="subcellular location">
    <subcellularLocation>
        <location evidence="1">Membrane</location>
        <topology evidence="1">Multi-pass membrane protein</topology>
    </subcellularLocation>
</comment>
<dbReference type="PANTHER" id="PTHR43867:SF2">
    <property type="entry name" value="CELLULOSE SYNTHASE CATALYTIC SUBUNIT A [UDP-FORMING]"/>
    <property type="match status" value="1"/>
</dbReference>
<feature type="transmembrane region" description="Helical" evidence="7">
    <location>
        <begin position="500"/>
        <end position="519"/>
    </location>
</feature>
<dbReference type="Gene3D" id="3.90.550.10">
    <property type="entry name" value="Spore Coat Polysaccharide Biosynthesis Protein SpsA, Chain A"/>
    <property type="match status" value="1"/>
</dbReference>
<evidence type="ECO:0000313" key="9">
    <source>
        <dbReference type="Proteomes" id="UP000035489"/>
    </source>
</evidence>
<keyword evidence="4 7" id="KW-0812">Transmembrane</keyword>
<evidence type="ECO:0000256" key="4">
    <source>
        <dbReference type="ARBA" id="ARBA00022692"/>
    </source>
</evidence>
<feature type="transmembrane region" description="Helical" evidence="7">
    <location>
        <begin position="157"/>
        <end position="176"/>
    </location>
</feature>
<evidence type="ECO:0008006" key="10">
    <source>
        <dbReference type="Google" id="ProtNLM"/>
    </source>
</evidence>
<comment type="caution">
    <text evidence="8">The sequence shown here is derived from an EMBL/GenBank/DDBJ whole genome shotgun (WGS) entry which is preliminary data.</text>
</comment>
<evidence type="ECO:0000256" key="1">
    <source>
        <dbReference type="ARBA" id="ARBA00004141"/>
    </source>
</evidence>
<proteinExistence type="predicted"/>
<dbReference type="InterPro" id="IPR029044">
    <property type="entry name" value="Nucleotide-diphossugar_trans"/>
</dbReference>